<dbReference type="CDD" id="cd06171">
    <property type="entry name" value="Sigma70_r4"/>
    <property type="match status" value="1"/>
</dbReference>
<dbReference type="InterPro" id="IPR007627">
    <property type="entry name" value="RNA_pol_sigma70_r2"/>
</dbReference>
<evidence type="ECO:0000256" key="3">
    <source>
        <dbReference type="ARBA" id="ARBA00023082"/>
    </source>
</evidence>
<evidence type="ECO:0000259" key="5">
    <source>
        <dbReference type="Pfam" id="PF04542"/>
    </source>
</evidence>
<dbReference type="GO" id="GO:0016987">
    <property type="term" value="F:sigma factor activity"/>
    <property type="evidence" value="ECO:0007669"/>
    <property type="project" value="UniProtKB-KW"/>
</dbReference>
<dbReference type="InterPro" id="IPR014284">
    <property type="entry name" value="RNA_pol_sigma-70_dom"/>
</dbReference>
<comment type="caution">
    <text evidence="7">The sequence shown here is derived from an EMBL/GenBank/DDBJ whole genome shotgun (WGS) entry which is preliminary data.</text>
</comment>
<evidence type="ECO:0000259" key="6">
    <source>
        <dbReference type="Pfam" id="PF08281"/>
    </source>
</evidence>
<dbReference type="InterPro" id="IPR013325">
    <property type="entry name" value="RNA_pol_sigma_r2"/>
</dbReference>
<dbReference type="InterPro" id="IPR013249">
    <property type="entry name" value="RNA_pol_sigma70_r4_t2"/>
</dbReference>
<dbReference type="Proteomes" id="UP000260644">
    <property type="component" value="Unassembled WGS sequence"/>
</dbReference>
<keyword evidence="2" id="KW-0805">Transcription regulation</keyword>
<dbReference type="Pfam" id="PF08281">
    <property type="entry name" value="Sigma70_r4_2"/>
    <property type="match status" value="1"/>
</dbReference>
<feature type="domain" description="RNA polymerase sigma factor 70 region 4 type 2" evidence="6">
    <location>
        <begin position="118"/>
        <end position="168"/>
    </location>
</feature>
<dbReference type="NCBIfam" id="TIGR02937">
    <property type="entry name" value="sigma70-ECF"/>
    <property type="match status" value="1"/>
</dbReference>
<keyword evidence="3" id="KW-0731">Sigma factor</keyword>
<dbReference type="InterPro" id="IPR036388">
    <property type="entry name" value="WH-like_DNA-bd_sf"/>
</dbReference>
<reference evidence="7 8" key="1">
    <citation type="submission" date="2018-07" db="EMBL/GenBank/DDBJ databases">
        <title>Chitinophaga K2CV101002-2 sp. nov., isolated from a monsoon evergreen broad-leaved forest soil.</title>
        <authorList>
            <person name="Lv Y."/>
        </authorList>
    </citation>
    <scope>NUCLEOTIDE SEQUENCE [LARGE SCALE GENOMIC DNA]</scope>
    <source>
        <strain evidence="7 8">GDMCC 1.1288</strain>
    </source>
</reference>
<dbReference type="SUPFAM" id="SSF88946">
    <property type="entry name" value="Sigma2 domain of RNA polymerase sigma factors"/>
    <property type="match status" value="1"/>
</dbReference>
<keyword evidence="8" id="KW-1185">Reference proteome</keyword>
<keyword evidence="4" id="KW-0804">Transcription</keyword>
<dbReference type="OrthoDB" id="9150024at2"/>
<dbReference type="InterPro" id="IPR039425">
    <property type="entry name" value="RNA_pol_sigma-70-like"/>
</dbReference>
<organism evidence="7 8">
    <name type="scientific">Chitinophaga silvatica</name>
    <dbReference type="NCBI Taxonomy" id="2282649"/>
    <lineage>
        <taxon>Bacteria</taxon>
        <taxon>Pseudomonadati</taxon>
        <taxon>Bacteroidota</taxon>
        <taxon>Chitinophagia</taxon>
        <taxon>Chitinophagales</taxon>
        <taxon>Chitinophagaceae</taxon>
        <taxon>Chitinophaga</taxon>
    </lineage>
</organism>
<dbReference type="EMBL" id="QPMM01000001">
    <property type="protein sequence ID" value="RFS26571.1"/>
    <property type="molecule type" value="Genomic_DNA"/>
</dbReference>
<name>A0A3E1YGP2_9BACT</name>
<dbReference type="SUPFAM" id="SSF88659">
    <property type="entry name" value="Sigma3 and sigma4 domains of RNA polymerase sigma factors"/>
    <property type="match status" value="1"/>
</dbReference>
<dbReference type="PANTHER" id="PTHR43133">
    <property type="entry name" value="RNA POLYMERASE ECF-TYPE SIGMA FACTO"/>
    <property type="match status" value="1"/>
</dbReference>
<dbReference type="GO" id="GO:0006352">
    <property type="term" value="P:DNA-templated transcription initiation"/>
    <property type="evidence" value="ECO:0007669"/>
    <property type="project" value="InterPro"/>
</dbReference>
<dbReference type="Gene3D" id="1.10.10.10">
    <property type="entry name" value="Winged helix-like DNA-binding domain superfamily/Winged helix DNA-binding domain"/>
    <property type="match status" value="1"/>
</dbReference>
<comment type="similarity">
    <text evidence="1">Belongs to the sigma-70 factor family. ECF subfamily.</text>
</comment>
<gene>
    <name evidence="7" type="ORF">DVR12_01940</name>
</gene>
<dbReference type="AlphaFoldDB" id="A0A3E1YGP2"/>
<dbReference type="Pfam" id="PF04542">
    <property type="entry name" value="Sigma70_r2"/>
    <property type="match status" value="1"/>
</dbReference>
<dbReference type="Gene3D" id="1.10.1740.10">
    <property type="match status" value="1"/>
</dbReference>
<evidence type="ECO:0000256" key="2">
    <source>
        <dbReference type="ARBA" id="ARBA00023015"/>
    </source>
</evidence>
<evidence type="ECO:0000256" key="4">
    <source>
        <dbReference type="ARBA" id="ARBA00023163"/>
    </source>
</evidence>
<proteinExistence type="inferred from homology"/>
<sequence>MDQNINQKWLSFKEGNQHEFQWIYDNYYPHLLNYARRFGNDTLLLEECIQDLFVKLWLNRETLGNPVSIKHYLFKSFRHLLYNKLAGRRKLLPIGGSDNFLHFDLSVAPIEFKNEMSERMQAMLKKLTPRQQEAIFLFYVEDMSYQEVAEVLNMQVGGAYKLIYRALDSLKANSELYLLTILISTLRLLSNPVSTEI</sequence>
<dbReference type="RefSeq" id="WP_116973762.1">
    <property type="nucleotide sequence ID" value="NZ_QPMM01000001.1"/>
</dbReference>
<dbReference type="GO" id="GO:0003677">
    <property type="term" value="F:DNA binding"/>
    <property type="evidence" value="ECO:0007669"/>
    <property type="project" value="InterPro"/>
</dbReference>
<dbReference type="InterPro" id="IPR013324">
    <property type="entry name" value="RNA_pol_sigma_r3/r4-like"/>
</dbReference>
<evidence type="ECO:0000256" key="1">
    <source>
        <dbReference type="ARBA" id="ARBA00010641"/>
    </source>
</evidence>
<dbReference type="PANTHER" id="PTHR43133:SF46">
    <property type="entry name" value="RNA POLYMERASE SIGMA-70 FACTOR ECF SUBFAMILY"/>
    <property type="match status" value="1"/>
</dbReference>
<protein>
    <submittedName>
        <fullName evidence="7">Sigma-70 family RNA polymerase sigma factor</fullName>
    </submittedName>
</protein>
<accession>A0A3E1YGP2</accession>
<evidence type="ECO:0000313" key="7">
    <source>
        <dbReference type="EMBL" id="RFS26571.1"/>
    </source>
</evidence>
<evidence type="ECO:0000313" key="8">
    <source>
        <dbReference type="Proteomes" id="UP000260644"/>
    </source>
</evidence>
<feature type="domain" description="RNA polymerase sigma-70 region 2" evidence="5">
    <location>
        <begin position="23"/>
        <end position="89"/>
    </location>
</feature>